<dbReference type="InterPro" id="IPR011009">
    <property type="entry name" value="Kinase-like_dom_sf"/>
</dbReference>
<sequence length="391" mass="42814">MASISIPTSEFRPELDLSRAEDAIAYLADTPFASTHAEALSGGTANFIFRLHLVNPLANASGAQTVILKHAKSWVATNKEFALDVRRQDIEVAALKHVRAFLPADSLATVPAVYYHDTIAHVLIMEDAGPNSRNLKDLLRESPLSKSASRELGTALGRFLAALHVRGSAESELPDAVRKNDDGRRITSWITYGQLLDTLKHSTQNTGLIEPPLAGVEAPSEAEIEEISALADATIKKIYEAQKPFTMGDFWTGNVIVRSTDNGVIERVFVVDWELAKPGTAFIDFAQFVAEMHTLKRFHPEATVSIDSTLRTYAEAYNKGVRIDEKFIKGAASHVGAHMIAVTPNILNWGSKKTTRKVFIEGIEYVLGGIRGDEEWLKASAVGGLLHNTRM</sequence>
<comment type="similarity">
    <text evidence="1">Belongs to the methylthioribose kinase family.</text>
</comment>
<name>A0A9Q5N7P3_SANBA</name>
<dbReference type="InterPro" id="IPR002575">
    <property type="entry name" value="Aminoglycoside_PTrfase"/>
</dbReference>
<dbReference type="Gene3D" id="3.30.200.20">
    <property type="entry name" value="Phosphorylase Kinase, domain 1"/>
    <property type="match status" value="1"/>
</dbReference>
<proteinExistence type="inferred from homology"/>
<evidence type="ECO:0000313" key="7">
    <source>
        <dbReference type="EMBL" id="OCB87136.1"/>
    </source>
</evidence>
<keyword evidence="4" id="KW-0418">Kinase</keyword>
<evidence type="ECO:0000259" key="6">
    <source>
        <dbReference type="Pfam" id="PF01636"/>
    </source>
</evidence>
<keyword evidence="2" id="KW-0808">Transferase</keyword>
<dbReference type="Pfam" id="PF01636">
    <property type="entry name" value="APH"/>
    <property type="match status" value="1"/>
</dbReference>
<keyword evidence="3" id="KW-0547">Nucleotide-binding</keyword>
<dbReference type="PANTHER" id="PTHR34273:SF2">
    <property type="entry name" value="METHYLTHIORIBOSE KINASE"/>
    <property type="match status" value="1"/>
</dbReference>
<dbReference type="GO" id="GO:0016301">
    <property type="term" value="F:kinase activity"/>
    <property type="evidence" value="ECO:0007669"/>
    <property type="project" value="UniProtKB-KW"/>
</dbReference>
<dbReference type="OrthoDB" id="25129at2759"/>
<protein>
    <recommendedName>
        <fullName evidence="6">Aminoglycoside phosphotransferase domain-containing protein</fullName>
    </recommendedName>
</protein>
<evidence type="ECO:0000313" key="8">
    <source>
        <dbReference type="Proteomes" id="UP000757232"/>
    </source>
</evidence>
<evidence type="ECO:0000256" key="5">
    <source>
        <dbReference type="ARBA" id="ARBA00022840"/>
    </source>
</evidence>
<reference evidence="7" key="1">
    <citation type="submission" date="2016-06" db="EMBL/GenBank/DDBJ databases">
        <title>Draft Genome sequence of the fungus Inonotus baumii.</title>
        <authorList>
            <person name="Zhu H."/>
            <person name="Lin W."/>
        </authorList>
    </citation>
    <scope>NUCLEOTIDE SEQUENCE</scope>
    <source>
        <strain evidence="7">821</strain>
    </source>
</reference>
<keyword evidence="8" id="KW-1185">Reference proteome</keyword>
<feature type="domain" description="Aminoglycoside phosphotransferase" evidence="6">
    <location>
        <begin position="64"/>
        <end position="289"/>
    </location>
</feature>
<keyword evidence="5" id="KW-0067">ATP-binding</keyword>
<evidence type="ECO:0000256" key="1">
    <source>
        <dbReference type="ARBA" id="ARBA00010165"/>
    </source>
</evidence>
<comment type="caution">
    <text evidence="7">The sequence shown here is derived from an EMBL/GenBank/DDBJ whole genome shotgun (WGS) entry which is preliminary data.</text>
</comment>
<dbReference type="EMBL" id="LNZH02000195">
    <property type="protein sequence ID" value="OCB87136.1"/>
    <property type="molecule type" value="Genomic_DNA"/>
</dbReference>
<evidence type="ECO:0000256" key="2">
    <source>
        <dbReference type="ARBA" id="ARBA00022679"/>
    </source>
</evidence>
<dbReference type="PANTHER" id="PTHR34273">
    <property type="entry name" value="METHYLTHIORIBOSE KINASE"/>
    <property type="match status" value="1"/>
</dbReference>
<gene>
    <name evidence="7" type="ORF">A7U60_g5873</name>
</gene>
<dbReference type="SUPFAM" id="SSF56112">
    <property type="entry name" value="Protein kinase-like (PK-like)"/>
    <property type="match status" value="1"/>
</dbReference>
<evidence type="ECO:0000256" key="4">
    <source>
        <dbReference type="ARBA" id="ARBA00022777"/>
    </source>
</evidence>
<evidence type="ECO:0000256" key="3">
    <source>
        <dbReference type="ARBA" id="ARBA00022741"/>
    </source>
</evidence>
<dbReference type="GO" id="GO:0005524">
    <property type="term" value="F:ATP binding"/>
    <property type="evidence" value="ECO:0007669"/>
    <property type="project" value="UniProtKB-KW"/>
</dbReference>
<dbReference type="Gene3D" id="3.90.1200.10">
    <property type="match status" value="1"/>
</dbReference>
<organism evidence="7 8">
    <name type="scientific">Sanghuangporus baumii</name>
    <name type="common">Phellinus baumii</name>
    <dbReference type="NCBI Taxonomy" id="108892"/>
    <lineage>
        <taxon>Eukaryota</taxon>
        <taxon>Fungi</taxon>
        <taxon>Dikarya</taxon>
        <taxon>Basidiomycota</taxon>
        <taxon>Agaricomycotina</taxon>
        <taxon>Agaricomycetes</taxon>
        <taxon>Hymenochaetales</taxon>
        <taxon>Hymenochaetaceae</taxon>
        <taxon>Sanghuangporus</taxon>
    </lineage>
</organism>
<dbReference type="AlphaFoldDB" id="A0A9Q5N7P3"/>
<dbReference type="Proteomes" id="UP000757232">
    <property type="component" value="Unassembled WGS sequence"/>
</dbReference>
<accession>A0A9Q5N7P3</accession>